<accession>A0A7S4SLI5</accession>
<dbReference type="Pfam" id="PF19060">
    <property type="entry name" value="DVNP"/>
    <property type="match status" value="1"/>
</dbReference>
<organism evidence="1">
    <name type="scientific">Alexandrium monilatum</name>
    <dbReference type="NCBI Taxonomy" id="311494"/>
    <lineage>
        <taxon>Eukaryota</taxon>
        <taxon>Sar</taxon>
        <taxon>Alveolata</taxon>
        <taxon>Dinophyceae</taxon>
        <taxon>Gonyaulacales</taxon>
        <taxon>Pyrocystaceae</taxon>
        <taxon>Alexandrium</taxon>
    </lineage>
</organism>
<dbReference type="AlphaFoldDB" id="A0A7S4SLI5"/>
<protein>
    <submittedName>
        <fullName evidence="1">Uncharacterized protein</fullName>
    </submittedName>
</protein>
<gene>
    <name evidence="1" type="ORF">AMON00008_LOCUS52020</name>
</gene>
<dbReference type="GO" id="GO:0003677">
    <property type="term" value="F:DNA binding"/>
    <property type="evidence" value="ECO:0007669"/>
    <property type="project" value="InterPro"/>
</dbReference>
<name>A0A7S4SLI5_9DINO</name>
<reference evidence="1" key="1">
    <citation type="submission" date="2021-01" db="EMBL/GenBank/DDBJ databases">
        <authorList>
            <person name="Corre E."/>
            <person name="Pelletier E."/>
            <person name="Niang G."/>
            <person name="Scheremetjew M."/>
            <person name="Finn R."/>
            <person name="Kale V."/>
            <person name="Holt S."/>
            <person name="Cochrane G."/>
            <person name="Meng A."/>
            <person name="Brown T."/>
            <person name="Cohen L."/>
        </authorList>
    </citation>
    <scope>NUCLEOTIDE SEQUENCE</scope>
    <source>
        <strain evidence="1">CCMP3105</strain>
    </source>
</reference>
<dbReference type="GO" id="GO:0051276">
    <property type="term" value="P:chromosome organization"/>
    <property type="evidence" value="ECO:0007669"/>
    <property type="project" value="InterPro"/>
</dbReference>
<evidence type="ECO:0000313" key="1">
    <source>
        <dbReference type="EMBL" id="CAE4649394.1"/>
    </source>
</evidence>
<dbReference type="EMBL" id="HBNR01073332">
    <property type="protein sequence ID" value="CAE4649394.1"/>
    <property type="molecule type" value="Transcribed_RNA"/>
</dbReference>
<dbReference type="InterPro" id="IPR043928">
    <property type="entry name" value="DNVP"/>
</dbReference>
<sequence>MAQAILAQAVQLQDFEGGSVHRWLLEGISASAMALPMKTKTTVMKKPGAKGVKALKATRARRLRVARGRMAKSQVVKGTKDKTAGGLKASDIVLNRNGKLVSKKRSAVSSSLPWPRAVAAARKALGLTGFVLINRGPEGKALYAKVKALLAA</sequence>
<proteinExistence type="predicted"/>